<dbReference type="InterPro" id="IPR018060">
    <property type="entry name" value="HTH_AraC"/>
</dbReference>
<dbReference type="InterPro" id="IPR009057">
    <property type="entry name" value="Homeodomain-like_sf"/>
</dbReference>
<evidence type="ECO:0000313" key="6">
    <source>
        <dbReference type="Proteomes" id="UP000282741"/>
    </source>
</evidence>
<keyword evidence="2" id="KW-0238">DNA-binding</keyword>
<dbReference type="GeneID" id="92995258"/>
<dbReference type="AlphaFoldDB" id="A0AAN1RWL8"/>
<name>A0AAN1RWL8_9BORD</name>
<evidence type="ECO:0000256" key="1">
    <source>
        <dbReference type="ARBA" id="ARBA00023015"/>
    </source>
</evidence>
<dbReference type="GO" id="GO:0043565">
    <property type="term" value="F:sequence-specific DNA binding"/>
    <property type="evidence" value="ECO:0007669"/>
    <property type="project" value="InterPro"/>
</dbReference>
<proteinExistence type="predicted"/>
<dbReference type="Proteomes" id="UP000282741">
    <property type="component" value="Chromosome"/>
</dbReference>
<evidence type="ECO:0000259" key="4">
    <source>
        <dbReference type="PROSITE" id="PS01124"/>
    </source>
</evidence>
<dbReference type="CDD" id="cd06124">
    <property type="entry name" value="cupin_NimR-like_N"/>
    <property type="match status" value="1"/>
</dbReference>
<feature type="domain" description="HTH araC/xylS-type" evidence="4">
    <location>
        <begin position="159"/>
        <end position="256"/>
    </location>
</feature>
<dbReference type="PROSITE" id="PS01124">
    <property type="entry name" value="HTH_ARAC_FAMILY_2"/>
    <property type="match status" value="1"/>
</dbReference>
<protein>
    <submittedName>
        <fullName evidence="5">AraC family transcriptional regulator</fullName>
    </submittedName>
</protein>
<dbReference type="Pfam" id="PF12833">
    <property type="entry name" value="HTH_18"/>
    <property type="match status" value="1"/>
</dbReference>
<dbReference type="PANTHER" id="PTHR11019">
    <property type="entry name" value="HTH-TYPE TRANSCRIPTIONAL REGULATOR NIMR"/>
    <property type="match status" value="1"/>
</dbReference>
<dbReference type="Gene3D" id="1.10.10.60">
    <property type="entry name" value="Homeodomain-like"/>
    <property type="match status" value="2"/>
</dbReference>
<dbReference type="GO" id="GO:0003700">
    <property type="term" value="F:DNA-binding transcription factor activity"/>
    <property type="evidence" value="ECO:0007669"/>
    <property type="project" value="InterPro"/>
</dbReference>
<dbReference type="InterPro" id="IPR003313">
    <property type="entry name" value="AraC-bd"/>
</dbReference>
<dbReference type="SUPFAM" id="SSF51182">
    <property type="entry name" value="RmlC-like cupins"/>
    <property type="match status" value="1"/>
</dbReference>
<organism evidence="5 6">
    <name type="scientific">Bordetella hinzii</name>
    <dbReference type="NCBI Taxonomy" id="103855"/>
    <lineage>
        <taxon>Bacteria</taxon>
        <taxon>Pseudomonadati</taxon>
        <taxon>Pseudomonadota</taxon>
        <taxon>Betaproteobacteria</taxon>
        <taxon>Burkholderiales</taxon>
        <taxon>Alcaligenaceae</taxon>
        <taxon>Bordetella</taxon>
    </lineage>
</organism>
<dbReference type="EMBL" id="CP024172">
    <property type="protein sequence ID" value="AZW17424.1"/>
    <property type="molecule type" value="Genomic_DNA"/>
</dbReference>
<gene>
    <name evidence="5" type="ORF">CS347_11945</name>
</gene>
<keyword evidence="3" id="KW-0804">Transcription</keyword>
<dbReference type="RefSeq" id="WP_029581567.1">
    <property type="nucleotide sequence ID" value="NZ_CP012076.1"/>
</dbReference>
<dbReference type="InterPro" id="IPR014710">
    <property type="entry name" value="RmlC-like_jellyroll"/>
</dbReference>
<evidence type="ECO:0000256" key="3">
    <source>
        <dbReference type="ARBA" id="ARBA00023163"/>
    </source>
</evidence>
<dbReference type="SMART" id="SM00342">
    <property type="entry name" value="HTH_ARAC"/>
    <property type="match status" value="1"/>
</dbReference>
<accession>A0AAN1RWL8</accession>
<dbReference type="InterPro" id="IPR011051">
    <property type="entry name" value="RmlC_Cupin_sf"/>
</dbReference>
<sequence length="268" mass="29813">MPSRDFQTHETARAIVTGVARDYAAGETVAPHRHDRCQLLYAIDGVLRVETPAGRWVVPPSRAVWLRPGVEHRLRMRGPVRVRSVFVDARRARGLPAEDGVIPVSPLLRALIAELARLGLAAEDTRRGRLLAALLREELRAPMDLAFHLPWPAEGRMAPVCAALMDDGPGRDWEAGRWARELAMSLKTFHRHFRRQTGLSFGQWRLRARLLSSLQGLVGGQPILHVALACGYESHSAYTLAFRRQFGMAPSAFVALREPDSASASGWR</sequence>
<dbReference type="KEGG" id="bhz:ACR54_03864"/>
<dbReference type="Gene3D" id="2.60.120.10">
    <property type="entry name" value="Jelly Rolls"/>
    <property type="match status" value="1"/>
</dbReference>
<reference evidence="6" key="1">
    <citation type="submission" date="2017-10" db="EMBL/GenBank/DDBJ databases">
        <title>Whole genome sequencing of various Bordetella species.</title>
        <authorList>
            <person name="Weigand M.R."/>
            <person name="Loparev V."/>
            <person name="Peng Y."/>
            <person name="Bowden K.E."/>
            <person name="Tondella M.L."/>
            <person name="Williams M.M."/>
        </authorList>
    </citation>
    <scope>NUCLEOTIDE SEQUENCE [LARGE SCALE GENOMIC DNA]</scope>
    <source>
        <strain evidence="6">H720</strain>
    </source>
</reference>
<dbReference type="PANTHER" id="PTHR11019:SF159">
    <property type="entry name" value="TRANSCRIPTIONAL REGULATOR-RELATED"/>
    <property type="match status" value="1"/>
</dbReference>
<keyword evidence="1" id="KW-0805">Transcription regulation</keyword>
<dbReference type="Pfam" id="PF02311">
    <property type="entry name" value="AraC_binding"/>
    <property type="match status" value="1"/>
</dbReference>
<evidence type="ECO:0000313" key="5">
    <source>
        <dbReference type="EMBL" id="AZW17424.1"/>
    </source>
</evidence>
<dbReference type="SUPFAM" id="SSF46689">
    <property type="entry name" value="Homeodomain-like"/>
    <property type="match status" value="2"/>
</dbReference>
<evidence type="ECO:0000256" key="2">
    <source>
        <dbReference type="ARBA" id="ARBA00023125"/>
    </source>
</evidence>